<keyword evidence="4" id="KW-1185">Reference proteome</keyword>
<reference evidence="3 4" key="1">
    <citation type="journal article" date="2018" name="Front. Microbiol.">
        <title>Genome-Wide Analysis of Corynespora cassiicola Leaf Fall Disease Putative Effectors.</title>
        <authorList>
            <person name="Lopez D."/>
            <person name="Ribeiro S."/>
            <person name="Label P."/>
            <person name="Fumanal B."/>
            <person name="Venisse J.S."/>
            <person name="Kohler A."/>
            <person name="de Oliveira R.R."/>
            <person name="Labutti K."/>
            <person name="Lipzen A."/>
            <person name="Lail K."/>
            <person name="Bauer D."/>
            <person name="Ohm R.A."/>
            <person name="Barry K.W."/>
            <person name="Spatafora J."/>
            <person name="Grigoriev I.V."/>
            <person name="Martin F.M."/>
            <person name="Pujade-Renaud V."/>
        </authorList>
    </citation>
    <scope>NUCLEOTIDE SEQUENCE [LARGE SCALE GENOMIC DNA]</scope>
    <source>
        <strain evidence="3 4">Philippines</strain>
    </source>
</reference>
<gene>
    <name evidence="3" type="ORF">BS50DRAFT_567293</name>
</gene>
<dbReference type="EMBL" id="KZ678128">
    <property type="protein sequence ID" value="PSN74451.1"/>
    <property type="molecule type" value="Genomic_DNA"/>
</dbReference>
<evidence type="ECO:0000313" key="4">
    <source>
        <dbReference type="Proteomes" id="UP000240883"/>
    </source>
</evidence>
<evidence type="ECO:0000256" key="1">
    <source>
        <dbReference type="SAM" id="MobiDB-lite"/>
    </source>
</evidence>
<feature type="region of interest" description="Disordered" evidence="1">
    <location>
        <begin position="40"/>
        <end position="96"/>
    </location>
</feature>
<evidence type="ECO:0000256" key="2">
    <source>
        <dbReference type="SAM" id="SignalP"/>
    </source>
</evidence>
<evidence type="ECO:0000313" key="3">
    <source>
        <dbReference type="EMBL" id="PSN74451.1"/>
    </source>
</evidence>
<protein>
    <submittedName>
        <fullName evidence="3">Uncharacterized protein</fullName>
    </submittedName>
</protein>
<sequence>MRSVGLVSLFFLALLCLAFPLPILHIRTSALALPHTPHIKGAARAESADKSRIQFETQRSDGKAVGASSGDMSRPRMRQDHQMTEGKKKKRLSRSACRVRPLSLFPRLATGKRETLVDKG</sequence>
<dbReference type="Proteomes" id="UP000240883">
    <property type="component" value="Unassembled WGS sequence"/>
</dbReference>
<organism evidence="3 4">
    <name type="scientific">Corynespora cassiicola Philippines</name>
    <dbReference type="NCBI Taxonomy" id="1448308"/>
    <lineage>
        <taxon>Eukaryota</taxon>
        <taxon>Fungi</taxon>
        <taxon>Dikarya</taxon>
        <taxon>Ascomycota</taxon>
        <taxon>Pezizomycotina</taxon>
        <taxon>Dothideomycetes</taxon>
        <taxon>Pleosporomycetidae</taxon>
        <taxon>Pleosporales</taxon>
        <taxon>Corynesporascaceae</taxon>
        <taxon>Corynespora</taxon>
    </lineage>
</organism>
<keyword evidence="2" id="KW-0732">Signal</keyword>
<feature type="signal peptide" evidence="2">
    <location>
        <begin position="1"/>
        <end position="18"/>
    </location>
</feature>
<proteinExistence type="predicted"/>
<feature type="compositionally biased region" description="Basic and acidic residues" evidence="1">
    <location>
        <begin position="46"/>
        <end position="62"/>
    </location>
</feature>
<name>A0A2T2P9X1_CORCC</name>
<feature type="chain" id="PRO_5015436203" evidence="2">
    <location>
        <begin position="19"/>
        <end position="120"/>
    </location>
</feature>
<dbReference type="AlphaFoldDB" id="A0A2T2P9X1"/>
<feature type="compositionally biased region" description="Basic and acidic residues" evidence="1">
    <location>
        <begin position="73"/>
        <end position="86"/>
    </location>
</feature>
<accession>A0A2T2P9X1</accession>